<organism evidence="2 3">
    <name type="scientific">Plectosphaerella plurivora</name>
    <dbReference type="NCBI Taxonomy" id="936078"/>
    <lineage>
        <taxon>Eukaryota</taxon>
        <taxon>Fungi</taxon>
        <taxon>Dikarya</taxon>
        <taxon>Ascomycota</taxon>
        <taxon>Pezizomycotina</taxon>
        <taxon>Sordariomycetes</taxon>
        <taxon>Hypocreomycetidae</taxon>
        <taxon>Glomerellales</taxon>
        <taxon>Plectosphaerellaceae</taxon>
        <taxon>Plectosphaerella</taxon>
    </lineage>
</organism>
<dbReference type="CDD" id="cd06558">
    <property type="entry name" value="crotonase-like"/>
    <property type="match status" value="1"/>
</dbReference>
<dbReference type="InterPro" id="IPR001753">
    <property type="entry name" value="Enoyl-CoA_hydra/iso"/>
</dbReference>
<gene>
    <name evidence="2" type="ORF">F5X68DRAFT_210123</name>
</gene>
<protein>
    <submittedName>
        <fullName evidence="2">Enoyl-CoA hydratase</fullName>
    </submittedName>
</protein>
<sequence length="306" mass="32699">MPPPALPSSYTTLTLPHIRLAHHPPSSPTVTPIITIYLDRPTARNAFTTPMSNSLVTATNLLSADPRVRAIVLASSDPKNRSFCVGMDLAGSPGDADALSSGGRDDYRDPGGRTSLAFHRCDKPIIAAINGDAVGVGATMTLPASIRVVSSAARLGFVFARRGIVLEACSSFFLPRLIGASRALHLVTTGGVYPATSPLFGDLFSEIVAPDQVVPRAFAIAEEVASKVSGVSAKLNREMIYRGGASPEEAHLLESALFYDLIKGKDSMEGMVSFMQKRDPVFEGTMGEDAPSIYPWWEEKDLKPKI</sequence>
<dbReference type="PANTHER" id="PTHR43684">
    <property type="match status" value="1"/>
</dbReference>
<comment type="similarity">
    <text evidence="1">Belongs to the enoyl-CoA hydratase/isomerase family.</text>
</comment>
<dbReference type="PANTHER" id="PTHR43684:SF4">
    <property type="entry name" value="ENOYL-COA HYDRATASE_ISOMERASE FAMILY PROTEIN (AFU_ORTHOLOGUE AFUA_1G01890)"/>
    <property type="match status" value="1"/>
</dbReference>
<dbReference type="InterPro" id="IPR029045">
    <property type="entry name" value="ClpP/crotonase-like_dom_sf"/>
</dbReference>
<accession>A0A9P9A977</accession>
<dbReference type="Gene3D" id="3.90.226.10">
    <property type="entry name" value="2-enoyl-CoA Hydratase, Chain A, domain 1"/>
    <property type="match status" value="1"/>
</dbReference>
<name>A0A9P9A977_9PEZI</name>
<reference evidence="2" key="1">
    <citation type="journal article" date="2021" name="Nat. Commun.">
        <title>Genetic determinants of endophytism in the Arabidopsis root mycobiome.</title>
        <authorList>
            <person name="Mesny F."/>
            <person name="Miyauchi S."/>
            <person name="Thiergart T."/>
            <person name="Pickel B."/>
            <person name="Atanasova L."/>
            <person name="Karlsson M."/>
            <person name="Huettel B."/>
            <person name="Barry K.W."/>
            <person name="Haridas S."/>
            <person name="Chen C."/>
            <person name="Bauer D."/>
            <person name="Andreopoulos W."/>
            <person name="Pangilinan J."/>
            <person name="LaButti K."/>
            <person name="Riley R."/>
            <person name="Lipzen A."/>
            <person name="Clum A."/>
            <person name="Drula E."/>
            <person name="Henrissat B."/>
            <person name="Kohler A."/>
            <person name="Grigoriev I.V."/>
            <person name="Martin F.M."/>
            <person name="Hacquard S."/>
        </authorList>
    </citation>
    <scope>NUCLEOTIDE SEQUENCE</scope>
    <source>
        <strain evidence="2">MPI-SDFR-AT-0117</strain>
    </source>
</reference>
<comment type="caution">
    <text evidence="2">The sequence shown here is derived from an EMBL/GenBank/DDBJ whole genome shotgun (WGS) entry which is preliminary data.</text>
</comment>
<dbReference type="SUPFAM" id="SSF52096">
    <property type="entry name" value="ClpP/crotonase"/>
    <property type="match status" value="1"/>
</dbReference>
<dbReference type="OrthoDB" id="2018133at2759"/>
<evidence type="ECO:0000313" key="3">
    <source>
        <dbReference type="Proteomes" id="UP000770015"/>
    </source>
</evidence>
<evidence type="ECO:0000256" key="1">
    <source>
        <dbReference type="ARBA" id="ARBA00005254"/>
    </source>
</evidence>
<dbReference type="InterPro" id="IPR051053">
    <property type="entry name" value="ECH/Chromodomain_protein"/>
</dbReference>
<dbReference type="EMBL" id="JAGSXJ010000015">
    <property type="protein sequence ID" value="KAH6685413.1"/>
    <property type="molecule type" value="Genomic_DNA"/>
</dbReference>
<dbReference type="Proteomes" id="UP000770015">
    <property type="component" value="Unassembled WGS sequence"/>
</dbReference>
<keyword evidence="3" id="KW-1185">Reference proteome</keyword>
<dbReference type="AlphaFoldDB" id="A0A9P9A977"/>
<proteinExistence type="inferred from homology"/>
<evidence type="ECO:0000313" key="2">
    <source>
        <dbReference type="EMBL" id="KAH6685413.1"/>
    </source>
</evidence>
<dbReference type="Pfam" id="PF00378">
    <property type="entry name" value="ECH_1"/>
    <property type="match status" value="1"/>
</dbReference>